<evidence type="ECO:0000313" key="3">
    <source>
        <dbReference type="Proteomes" id="UP000008311"/>
    </source>
</evidence>
<dbReference type="EMBL" id="EQ973928">
    <property type="protein sequence ID" value="EEF38270.1"/>
    <property type="molecule type" value="Genomic_DNA"/>
</dbReference>
<feature type="region of interest" description="Disordered" evidence="1">
    <location>
        <begin position="40"/>
        <end position="68"/>
    </location>
</feature>
<reference evidence="3" key="1">
    <citation type="journal article" date="2010" name="Nat. Biotechnol.">
        <title>Draft genome sequence of the oilseed species Ricinus communis.</title>
        <authorList>
            <person name="Chan A.P."/>
            <person name="Crabtree J."/>
            <person name="Zhao Q."/>
            <person name="Lorenzi H."/>
            <person name="Orvis J."/>
            <person name="Puiu D."/>
            <person name="Melake-Berhan A."/>
            <person name="Jones K.M."/>
            <person name="Redman J."/>
            <person name="Chen G."/>
            <person name="Cahoon E.B."/>
            <person name="Gedil M."/>
            <person name="Stanke M."/>
            <person name="Haas B.J."/>
            <person name="Wortman J.R."/>
            <person name="Fraser-Liggett C.M."/>
            <person name="Ravel J."/>
            <person name="Rabinowicz P.D."/>
        </authorList>
    </citation>
    <scope>NUCLEOTIDE SEQUENCE [LARGE SCALE GENOMIC DNA]</scope>
    <source>
        <strain evidence="3">cv. Hale</strain>
    </source>
</reference>
<dbReference type="InParanoid" id="B9SDJ1"/>
<dbReference type="STRING" id="3988.B9SDJ1"/>
<sequence>MAHFIGLDAPHFAIGSGLGLAIDDKAIDFFGIFSGNCSGPRKEGNGSVASSSNSSSAKPHLANGGWPEKSYSCPSNDFTVPPGGISSLRFPVMVKPRELSKSSVK</sequence>
<proteinExistence type="predicted"/>
<dbReference type="Proteomes" id="UP000008311">
    <property type="component" value="Unassembled WGS sequence"/>
</dbReference>
<evidence type="ECO:0000313" key="2">
    <source>
        <dbReference type="EMBL" id="EEF38270.1"/>
    </source>
</evidence>
<name>B9SDJ1_RICCO</name>
<gene>
    <name evidence="2" type="ORF">RCOM_0419450</name>
</gene>
<protein>
    <submittedName>
        <fullName evidence="2">Uncharacterized protein</fullName>
    </submittedName>
</protein>
<dbReference type="AlphaFoldDB" id="B9SDJ1"/>
<keyword evidence="3" id="KW-1185">Reference proteome</keyword>
<organism evidence="2 3">
    <name type="scientific">Ricinus communis</name>
    <name type="common">Castor bean</name>
    <dbReference type="NCBI Taxonomy" id="3988"/>
    <lineage>
        <taxon>Eukaryota</taxon>
        <taxon>Viridiplantae</taxon>
        <taxon>Streptophyta</taxon>
        <taxon>Embryophyta</taxon>
        <taxon>Tracheophyta</taxon>
        <taxon>Spermatophyta</taxon>
        <taxon>Magnoliopsida</taxon>
        <taxon>eudicotyledons</taxon>
        <taxon>Gunneridae</taxon>
        <taxon>Pentapetalae</taxon>
        <taxon>rosids</taxon>
        <taxon>fabids</taxon>
        <taxon>Malpighiales</taxon>
        <taxon>Euphorbiaceae</taxon>
        <taxon>Acalyphoideae</taxon>
        <taxon>Acalypheae</taxon>
        <taxon>Ricinus</taxon>
    </lineage>
</organism>
<evidence type="ECO:0000256" key="1">
    <source>
        <dbReference type="SAM" id="MobiDB-lite"/>
    </source>
</evidence>
<accession>B9SDJ1</accession>
<feature type="compositionally biased region" description="Low complexity" evidence="1">
    <location>
        <begin position="45"/>
        <end position="57"/>
    </location>
</feature>